<dbReference type="AlphaFoldDB" id="A0A507CXD4"/>
<feature type="compositionally biased region" description="Polar residues" evidence="1">
    <location>
        <begin position="236"/>
        <end position="250"/>
    </location>
</feature>
<reference evidence="2 3" key="1">
    <citation type="journal article" date="2019" name="Sci. Rep.">
        <title>Comparative genomics of chytrid fungi reveal insights into the obligate biotrophic and pathogenic lifestyle of Synchytrium endobioticum.</title>
        <authorList>
            <person name="van de Vossenberg B.T.L.H."/>
            <person name="Warris S."/>
            <person name="Nguyen H.D.T."/>
            <person name="van Gent-Pelzer M.P.E."/>
            <person name="Joly D.L."/>
            <person name="van de Geest H.C."/>
            <person name="Bonants P.J.M."/>
            <person name="Smith D.S."/>
            <person name="Levesque C.A."/>
            <person name="van der Lee T.A.J."/>
        </authorList>
    </citation>
    <scope>NUCLEOTIDE SEQUENCE [LARGE SCALE GENOMIC DNA]</scope>
    <source>
        <strain evidence="2 3">MB42</strain>
    </source>
</reference>
<evidence type="ECO:0000313" key="3">
    <source>
        <dbReference type="Proteomes" id="UP000317494"/>
    </source>
</evidence>
<feature type="region of interest" description="Disordered" evidence="1">
    <location>
        <begin position="291"/>
        <end position="317"/>
    </location>
</feature>
<feature type="compositionally biased region" description="Polar residues" evidence="1">
    <location>
        <begin position="426"/>
        <end position="437"/>
    </location>
</feature>
<organism evidence="2 3">
    <name type="scientific">Synchytrium endobioticum</name>
    <dbReference type="NCBI Taxonomy" id="286115"/>
    <lineage>
        <taxon>Eukaryota</taxon>
        <taxon>Fungi</taxon>
        <taxon>Fungi incertae sedis</taxon>
        <taxon>Chytridiomycota</taxon>
        <taxon>Chytridiomycota incertae sedis</taxon>
        <taxon>Chytridiomycetes</taxon>
        <taxon>Synchytriales</taxon>
        <taxon>Synchytriaceae</taxon>
        <taxon>Synchytrium</taxon>
    </lineage>
</organism>
<feature type="region of interest" description="Disordered" evidence="1">
    <location>
        <begin position="400"/>
        <end position="464"/>
    </location>
</feature>
<keyword evidence="3" id="KW-1185">Reference proteome</keyword>
<sequence>MEPGSAEASCVVVDGPISDQAAGMYDTLKSLPGFQRILYDSPTSCRVVFLGEMYAKSASEYINAYRSQYTSYISEQAAPPLNQPKQKEATGLLLLMCPKFIPSPAILALVLQFAQVKQPRICSHPDLGNRRYLDVHTKEAAELVASKINEKTSIVCLHTSEVCPSPGCGVGSRLQSTVYQHLQYLMKRGATSSHGNANANTMNVGPTVATRPPVMGGNIRSPVATTVSSYGHPAMQGSTPNTSYPSSGGATRQIAYPQLQPMMASSHAAYYAAQPVPSAVNSYAPLMQPSSNALTPSAISRPSSSTGTSNYSNSDSKQIPLFQPAAKKEVTIRCPPWKAANVTDTNVSTNRTTSTSSINASVNTSKNEAIANGCNDQSKAEFKFNLNAPEFQKFQFNLDAPEFSVGPSGGSPRNSDQKNEDRTNHADSTSSSVSQRMEVNGSKEAKPEAPTSSIRSSSVSSSTNTAPVDFAVFNSLSIKEASTSPDDASLSQPTESKAPVVENKTKDASTEVDRNNTRDAATSFDIPSLPSADDSHSSSSKLNNSNISDNFEVRDKDVKHMLKDMMTVFMNLREADVDGLLLKQHVSVEAMAHISALARSLYGHDAGKKVVWL</sequence>
<accession>A0A507CXD4</accession>
<feature type="region of interest" description="Disordered" evidence="1">
    <location>
        <begin position="192"/>
        <end position="251"/>
    </location>
</feature>
<comment type="caution">
    <text evidence="2">The sequence shown here is derived from an EMBL/GenBank/DDBJ whole genome shotgun (WGS) entry which is preliminary data.</text>
</comment>
<feature type="compositionally biased region" description="Low complexity" evidence="1">
    <location>
        <begin position="452"/>
        <end position="462"/>
    </location>
</feature>
<dbReference type="VEuPathDB" id="FungiDB:SeMB42_g04570"/>
<dbReference type="EMBL" id="QEAN01000188">
    <property type="protein sequence ID" value="TPX43826.1"/>
    <property type="molecule type" value="Genomic_DNA"/>
</dbReference>
<feature type="region of interest" description="Disordered" evidence="1">
    <location>
        <begin position="482"/>
        <end position="547"/>
    </location>
</feature>
<feature type="compositionally biased region" description="Low complexity" evidence="1">
    <location>
        <begin position="528"/>
        <end position="547"/>
    </location>
</feature>
<feature type="compositionally biased region" description="Basic and acidic residues" evidence="1">
    <location>
        <begin position="415"/>
        <end position="425"/>
    </location>
</feature>
<protein>
    <submittedName>
        <fullName evidence="2">Uncharacterized protein</fullName>
    </submittedName>
</protein>
<feature type="compositionally biased region" description="Polar residues" evidence="1">
    <location>
        <begin position="482"/>
        <end position="495"/>
    </location>
</feature>
<feature type="compositionally biased region" description="Basic and acidic residues" evidence="1">
    <location>
        <begin position="503"/>
        <end position="517"/>
    </location>
</feature>
<evidence type="ECO:0000256" key="1">
    <source>
        <dbReference type="SAM" id="MobiDB-lite"/>
    </source>
</evidence>
<dbReference type="Proteomes" id="UP000317494">
    <property type="component" value="Unassembled WGS sequence"/>
</dbReference>
<feature type="compositionally biased region" description="Polar residues" evidence="1">
    <location>
        <begin position="192"/>
        <end position="204"/>
    </location>
</feature>
<gene>
    <name evidence="2" type="ORF">SeMB42_g04570</name>
</gene>
<evidence type="ECO:0000313" key="2">
    <source>
        <dbReference type="EMBL" id="TPX43826.1"/>
    </source>
</evidence>
<feature type="compositionally biased region" description="Low complexity" evidence="1">
    <location>
        <begin position="297"/>
        <end position="316"/>
    </location>
</feature>
<proteinExistence type="predicted"/>
<name>A0A507CXD4_9FUNG</name>